<dbReference type="Proteomes" id="UP001179121">
    <property type="component" value="Chromosome"/>
</dbReference>
<dbReference type="EMBL" id="OX365700">
    <property type="protein sequence ID" value="CAI4030360.1"/>
    <property type="molecule type" value="Genomic_DNA"/>
</dbReference>
<evidence type="ECO:0000313" key="1">
    <source>
        <dbReference type="EMBL" id="CAI4030360.1"/>
    </source>
</evidence>
<keyword evidence="2" id="KW-1185">Reference proteome</keyword>
<evidence type="ECO:0000313" key="2">
    <source>
        <dbReference type="Proteomes" id="UP001179121"/>
    </source>
</evidence>
<accession>A0AA86MWG8</accession>
<sequence>MRATRIFVCFDGKPRARRMAIVWMWRAQNRMLRSVRLRDQNQ</sequence>
<gene>
    <name evidence="1" type="ORF">DNFV4_00788</name>
</gene>
<dbReference type="AlphaFoldDB" id="A0AA86MWG8"/>
<proteinExistence type="predicted"/>
<reference evidence="1" key="1">
    <citation type="submission" date="2022-10" db="EMBL/GenBank/DDBJ databases">
        <authorList>
            <person name="Koch H."/>
        </authorList>
    </citation>
    <scope>NUCLEOTIDE SEQUENCE</scope>
    <source>
        <strain evidence="1">DNF</strain>
    </source>
</reference>
<organism evidence="1 2">
    <name type="scientific">Nitrospira tepida</name>
    <dbReference type="NCBI Taxonomy" id="2973512"/>
    <lineage>
        <taxon>Bacteria</taxon>
        <taxon>Pseudomonadati</taxon>
        <taxon>Nitrospirota</taxon>
        <taxon>Nitrospiria</taxon>
        <taxon>Nitrospirales</taxon>
        <taxon>Nitrospiraceae</taxon>
        <taxon>Nitrospira</taxon>
    </lineage>
</organism>
<dbReference type="KEGG" id="nti:DNFV4_00788"/>
<protein>
    <submittedName>
        <fullName evidence="1">Uncharacterized protein</fullName>
    </submittedName>
</protein>
<name>A0AA86MWG8_9BACT</name>